<accession>A0ACC0CXT8</accession>
<dbReference type="Proteomes" id="UP001497680">
    <property type="component" value="Unassembled WGS sequence"/>
</dbReference>
<protein>
    <submittedName>
        <fullName evidence="1">Uncharacterized protein</fullName>
    </submittedName>
</protein>
<name>A0ACC0CXT8_9PEZI</name>
<proteinExistence type="predicted"/>
<gene>
    <name evidence="1" type="ORF">F4821DRAFT_279325</name>
</gene>
<keyword evidence="2" id="KW-1185">Reference proteome</keyword>
<comment type="caution">
    <text evidence="1">The sequence shown here is derived from an EMBL/GenBank/DDBJ whole genome shotgun (WGS) entry which is preliminary data.</text>
</comment>
<sequence length="444" mass="49986">MQDQGQEADFNNGLRLEDVSRRSACDRCRGLKMRCERPHNQSIVQLQECRRCRQAEARCITTLEAPRSRNRDATKTSQKTQKRRREPSIEANTVDLMPENLDGPTGFINDILTPPAATADSKSKPLPWCDIGFRWQDLERIMDLEGSSLYTFDYEQARVIPVPMTSNTAISAPDHKPDSRALMDSTIILPETTEIVPEATPILSNTMQVTPEATTFNPTPQESCEPSWNNLRSYSTSDVPGPSRPSMETNRKIMAKLMEFNTKVVHDLQDDDTNSILAKTLQHSTIFLELLESFMLPEEAKELNVLHPTGANTAEGDEKWDTEVALLLLSCNTSVNSMYKTLCTKLETQAIQDDSQALLGLRLEGLQSLDKEMRVQVIVHICSLTFIKIQKQLGLIRRCGLLTQTADRTFQVVLGSEDRESWSSGIGSEQMVDNLRRLVMPRGL</sequence>
<organism evidence="1 2">
    <name type="scientific">Hypoxylon rubiginosum</name>
    <dbReference type="NCBI Taxonomy" id="110542"/>
    <lineage>
        <taxon>Eukaryota</taxon>
        <taxon>Fungi</taxon>
        <taxon>Dikarya</taxon>
        <taxon>Ascomycota</taxon>
        <taxon>Pezizomycotina</taxon>
        <taxon>Sordariomycetes</taxon>
        <taxon>Xylariomycetidae</taxon>
        <taxon>Xylariales</taxon>
        <taxon>Hypoxylaceae</taxon>
        <taxon>Hypoxylon</taxon>
    </lineage>
</organism>
<reference evidence="1 2" key="1">
    <citation type="journal article" date="2022" name="New Phytol.">
        <title>Ecological generalism drives hyperdiversity of secondary metabolite gene clusters in xylarialean endophytes.</title>
        <authorList>
            <person name="Franco M.E.E."/>
            <person name="Wisecaver J.H."/>
            <person name="Arnold A.E."/>
            <person name="Ju Y.M."/>
            <person name="Slot J.C."/>
            <person name="Ahrendt S."/>
            <person name="Moore L.P."/>
            <person name="Eastman K.E."/>
            <person name="Scott K."/>
            <person name="Konkel Z."/>
            <person name="Mondo S.J."/>
            <person name="Kuo A."/>
            <person name="Hayes R.D."/>
            <person name="Haridas S."/>
            <person name="Andreopoulos B."/>
            <person name="Riley R."/>
            <person name="LaButti K."/>
            <person name="Pangilinan J."/>
            <person name="Lipzen A."/>
            <person name="Amirebrahimi M."/>
            <person name="Yan J."/>
            <person name="Adam C."/>
            <person name="Keymanesh K."/>
            <person name="Ng V."/>
            <person name="Louie K."/>
            <person name="Northen T."/>
            <person name="Drula E."/>
            <person name="Henrissat B."/>
            <person name="Hsieh H.M."/>
            <person name="Youens-Clark K."/>
            <person name="Lutzoni F."/>
            <person name="Miadlikowska J."/>
            <person name="Eastwood D.C."/>
            <person name="Hamelin R.C."/>
            <person name="Grigoriev I.V."/>
            <person name="U'Ren J.M."/>
        </authorList>
    </citation>
    <scope>NUCLEOTIDE SEQUENCE [LARGE SCALE GENOMIC DNA]</scope>
    <source>
        <strain evidence="1 2">ER1909</strain>
    </source>
</reference>
<evidence type="ECO:0000313" key="1">
    <source>
        <dbReference type="EMBL" id="KAI6085252.1"/>
    </source>
</evidence>
<evidence type="ECO:0000313" key="2">
    <source>
        <dbReference type="Proteomes" id="UP001497680"/>
    </source>
</evidence>
<dbReference type="EMBL" id="MU394327">
    <property type="protein sequence ID" value="KAI6085252.1"/>
    <property type="molecule type" value="Genomic_DNA"/>
</dbReference>